<proteinExistence type="predicted"/>
<evidence type="ECO:0000256" key="1">
    <source>
        <dbReference type="SAM" id="MobiDB-lite"/>
    </source>
</evidence>
<gene>
    <name evidence="2" type="ORF">MAR_031245</name>
</gene>
<feature type="compositionally biased region" description="Polar residues" evidence="1">
    <location>
        <begin position="1"/>
        <end position="10"/>
    </location>
</feature>
<evidence type="ECO:0000313" key="2">
    <source>
        <dbReference type="EMBL" id="WAR16651.1"/>
    </source>
</evidence>
<keyword evidence="3" id="KW-1185">Reference proteome</keyword>
<feature type="region of interest" description="Disordered" evidence="1">
    <location>
        <begin position="1"/>
        <end position="25"/>
    </location>
</feature>
<protein>
    <submittedName>
        <fullName evidence="2">Uncharacterized protein</fullName>
    </submittedName>
</protein>
<organism evidence="2 3">
    <name type="scientific">Mya arenaria</name>
    <name type="common">Soft-shell clam</name>
    <dbReference type="NCBI Taxonomy" id="6604"/>
    <lineage>
        <taxon>Eukaryota</taxon>
        <taxon>Metazoa</taxon>
        <taxon>Spiralia</taxon>
        <taxon>Lophotrochozoa</taxon>
        <taxon>Mollusca</taxon>
        <taxon>Bivalvia</taxon>
        <taxon>Autobranchia</taxon>
        <taxon>Heteroconchia</taxon>
        <taxon>Euheterodonta</taxon>
        <taxon>Imparidentia</taxon>
        <taxon>Neoheterodontei</taxon>
        <taxon>Myida</taxon>
        <taxon>Myoidea</taxon>
        <taxon>Myidae</taxon>
        <taxon>Mya</taxon>
    </lineage>
</organism>
<dbReference type="EMBL" id="CP111021">
    <property type="protein sequence ID" value="WAR16651.1"/>
    <property type="molecule type" value="Genomic_DNA"/>
</dbReference>
<sequence>MSSLPSATTSKHSKSDRHHQFAGHLLPSENSIDVYDDFDSEFSDDFEDLESSVTNTVGLHLFYDVSSQSLNEVKT</sequence>
<feature type="compositionally biased region" description="Basic residues" evidence="1">
    <location>
        <begin position="11"/>
        <end position="21"/>
    </location>
</feature>
<evidence type="ECO:0000313" key="3">
    <source>
        <dbReference type="Proteomes" id="UP001164746"/>
    </source>
</evidence>
<dbReference type="Proteomes" id="UP001164746">
    <property type="component" value="Chromosome 10"/>
</dbReference>
<accession>A0ABY7F6L3</accession>
<reference evidence="2" key="1">
    <citation type="submission" date="2022-11" db="EMBL/GenBank/DDBJ databases">
        <title>Centuries of genome instability and evolution in soft-shell clam transmissible cancer (bioRxiv).</title>
        <authorList>
            <person name="Hart S.F.M."/>
            <person name="Yonemitsu M.A."/>
            <person name="Giersch R.M."/>
            <person name="Beal B.F."/>
            <person name="Arriagada G."/>
            <person name="Davis B.W."/>
            <person name="Ostrander E.A."/>
            <person name="Goff S.P."/>
            <person name="Metzger M.J."/>
        </authorList>
    </citation>
    <scope>NUCLEOTIDE SEQUENCE</scope>
    <source>
        <strain evidence="2">MELC-2E11</strain>
        <tissue evidence="2">Siphon/mantle</tissue>
    </source>
</reference>
<name>A0ABY7F6L3_MYAAR</name>